<organism evidence="12 13">
    <name type="scientific">Monosiga brevicollis</name>
    <name type="common">Choanoflagellate</name>
    <dbReference type="NCBI Taxonomy" id="81824"/>
    <lineage>
        <taxon>Eukaryota</taxon>
        <taxon>Choanoflagellata</taxon>
        <taxon>Craspedida</taxon>
        <taxon>Salpingoecidae</taxon>
        <taxon>Monosiga</taxon>
    </lineage>
</organism>
<dbReference type="SMART" id="SM00220">
    <property type="entry name" value="S_TKc"/>
    <property type="match status" value="1"/>
</dbReference>
<evidence type="ECO:0000256" key="9">
    <source>
        <dbReference type="ARBA" id="ARBA00048679"/>
    </source>
</evidence>
<dbReference type="eggNOG" id="KOG0606">
    <property type="taxonomic scope" value="Eukaryota"/>
</dbReference>
<keyword evidence="6" id="KW-0418">Kinase</keyword>
<dbReference type="GO" id="GO:0005524">
    <property type="term" value="F:ATP binding"/>
    <property type="evidence" value="ECO:0007669"/>
    <property type="project" value="UniProtKB-KW"/>
</dbReference>
<evidence type="ECO:0000313" key="13">
    <source>
        <dbReference type="Proteomes" id="UP000001357"/>
    </source>
</evidence>
<feature type="compositionally biased region" description="Polar residues" evidence="10">
    <location>
        <begin position="517"/>
        <end position="531"/>
    </location>
</feature>
<dbReference type="Gene3D" id="1.10.510.10">
    <property type="entry name" value="Transferase(Phosphotransferase) domain 1"/>
    <property type="match status" value="2"/>
</dbReference>
<gene>
    <name evidence="12" type="ORF">MONBRDRAFT_8114</name>
</gene>
<reference evidence="12 13" key="1">
    <citation type="journal article" date="2008" name="Nature">
        <title>The genome of the choanoflagellate Monosiga brevicollis and the origin of metazoans.</title>
        <authorList>
            <consortium name="JGI Sequencing"/>
            <person name="King N."/>
            <person name="Westbrook M.J."/>
            <person name="Young S.L."/>
            <person name="Kuo A."/>
            <person name="Abedin M."/>
            <person name="Chapman J."/>
            <person name="Fairclough S."/>
            <person name="Hellsten U."/>
            <person name="Isogai Y."/>
            <person name="Letunic I."/>
            <person name="Marr M."/>
            <person name="Pincus D."/>
            <person name="Putnam N."/>
            <person name="Rokas A."/>
            <person name="Wright K.J."/>
            <person name="Zuzow R."/>
            <person name="Dirks W."/>
            <person name="Good M."/>
            <person name="Goodstein D."/>
            <person name="Lemons D."/>
            <person name="Li W."/>
            <person name="Lyons J.B."/>
            <person name="Morris A."/>
            <person name="Nichols S."/>
            <person name="Richter D.J."/>
            <person name="Salamov A."/>
            <person name="Bork P."/>
            <person name="Lim W.A."/>
            <person name="Manning G."/>
            <person name="Miller W.T."/>
            <person name="McGinnis W."/>
            <person name="Shapiro H."/>
            <person name="Tjian R."/>
            <person name="Grigoriev I.V."/>
            <person name="Rokhsar D."/>
        </authorList>
    </citation>
    <scope>NUCLEOTIDE SEQUENCE [LARGE SCALE GENOMIC DNA]</scope>
    <source>
        <strain evidence="13">MX1 / ATCC 50154</strain>
    </source>
</reference>
<feature type="region of interest" description="Disordered" evidence="10">
    <location>
        <begin position="254"/>
        <end position="288"/>
    </location>
</feature>
<keyword evidence="7" id="KW-0067">ATP-binding</keyword>
<evidence type="ECO:0000256" key="10">
    <source>
        <dbReference type="SAM" id="MobiDB-lite"/>
    </source>
</evidence>
<comment type="similarity">
    <text evidence="1">Belongs to the protein kinase superfamily. AGC Ser/Thr protein kinase family.</text>
</comment>
<feature type="region of interest" description="Disordered" evidence="10">
    <location>
        <begin position="1"/>
        <end position="27"/>
    </location>
</feature>
<dbReference type="Pfam" id="PF00069">
    <property type="entry name" value="Pkinase"/>
    <property type="match status" value="2"/>
</dbReference>
<dbReference type="GO" id="GO:0007346">
    <property type="term" value="P:regulation of mitotic cell cycle"/>
    <property type="evidence" value="ECO:0000318"/>
    <property type="project" value="GO_Central"/>
</dbReference>
<dbReference type="GeneID" id="5890787"/>
<evidence type="ECO:0000256" key="7">
    <source>
        <dbReference type="ARBA" id="ARBA00022840"/>
    </source>
</evidence>
<evidence type="ECO:0000256" key="3">
    <source>
        <dbReference type="ARBA" id="ARBA00022527"/>
    </source>
</evidence>
<dbReference type="GO" id="GO:0015630">
    <property type="term" value="C:microtubule cytoskeleton"/>
    <property type="evidence" value="ECO:0000318"/>
    <property type="project" value="GO_Central"/>
</dbReference>
<dbReference type="InterPro" id="IPR011009">
    <property type="entry name" value="Kinase-like_dom_sf"/>
</dbReference>
<evidence type="ECO:0000256" key="1">
    <source>
        <dbReference type="ARBA" id="ARBA00009903"/>
    </source>
</evidence>
<dbReference type="Proteomes" id="UP000001357">
    <property type="component" value="Unassembled WGS sequence"/>
</dbReference>
<dbReference type="AlphaFoldDB" id="A9UZ33"/>
<evidence type="ECO:0000313" key="12">
    <source>
        <dbReference type="EMBL" id="EDQ89563.1"/>
    </source>
</evidence>
<feature type="compositionally biased region" description="Polar residues" evidence="10">
    <location>
        <begin position="613"/>
        <end position="622"/>
    </location>
</feature>
<dbReference type="PANTHER" id="PTHR24356:SF1">
    <property type="entry name" value="SERINE_THREONINE-PROTEIN KINASE GREATWALL"/>
    <property type="match status" value="1"/>
</dbReference>
<dbReference type="GO" id="GO:0005634">
    <property type="term" value="C:nucleus"/>
    <property type="evidence" value="ECO:0000318"/>
    <property type="project" value="GO_Central"/>
</dbReference>
<dbReference type="GO" id="GO:0004674">
    <property type="term" value="F:protein serine/threonine kinase activity"/>
    <property type="evidence" value="ECO:0000318"/>
    <property type="project" value="GO_Central"/>
</dbReference>
<comment type="catalytic activity">
    <reaction evidence="9">
        <text>L-seryl-[protein] + ATP = O-phospho-L-seryl-[protein] + ADP + H(+)</text>
        <dbReference type="Rhea" id="RHEA:17989"/>
        <dbReference type="Rhea" id="RHEA-COMP:9863"/>
        <dbReference type="Rhea" id="RHEA-COMP:11604"/>
        <dbReference type="ChEBI" id="CHEBI:15378"/>
        <dbReference type="ChEBI" id="CHEBI:29999"/>
        <dbReference type="ChEBI" id="CHEBI:30616"/>
        <dbReference type="ChEBI" id="CHEBI:83421"/>
        <dbReference type="ChEBI" id="CHEBI:456216"/>
        <dbReference type="EC" id="2.7.11.1"/>
    </reaction>
</comment>
<dbReference type="PROSITE" id="PS50011">
    <property type="entry name" value="PROTEIN_KINASE_DOM"/>
    <property type="match status" value="1"/>
</dbReference>
<keyword evidence="3" id="KW-0723">Serine/threonine-protein kinase</keyword>
<dbReference type="PANTHER" id="PTHR24356">
    <property type="entry name" value="SERINE/THREONINE-PROTEIN KINASE"/>
    <property type="match status" value="1"/>
</dbReference>
<dbReference type="EMBL" id="CH991550">
    <property type="protein sequence ID" value="EDQ89563.1"/>
    <property type="molecule type" value="Genomic_DNA"/>
</dbReference>
<dbReference type="EC" id="2.7.11.1" evidence="2"/>
<evidence type="ECO:0000256" key="5">
    <source>
        <dbReference type="ARBA" id="ARBA00022741"/>
    </source>
</evidence>
<comment type="catalytic activity">
    <reaction evidence="8">
        <text>L-threonyl-[protein] + ATP = O-phospho-L-threonyl-[protein] + ADP + H(+)</text>
        <dbReference type="Rhea" id="RHEA:46608"/>
        <dbReference type="Rhea" id="RHEA-COMP:11060"/>
        <dbReference type="Rhea" id="RHEA-COMP:11605"/>
        <dbReference type="ChEBI" id="CHEBI:15378"/>
        <dbReference type="ChEBI" id="CHEBI:30013"/>
        <dbReference type="ChEBI" id="CHEBI:30616"/>
        <dbReference type="ChEBI" id="CHEBI:61977"/>
        <dbReference type="ChEBI" id="CHEBI:456216"/>
        <dbReference type="EC" id="2.7.11.1"/>
    </reaction>
</comment>
<dbReference type="InterPro" id="IPR000719">
    <property type="entry name" value="Prot_kinase_dom"/>
</dbReference>
<feature type="region of interest" description="Disordered" evidence="10">
    <location>
        <begin position="613"/>
        <end position="632"/>
    </location>
</feature>
<dbReference type="InterPro" id="IPR008271">
    <property type="entry name" value="Ser/Thr_kinase_AS"/>
</dbReference>
<feature type="region of interest" description="Disordered" evidence="10">
    <location>
        <begin position="768"/>
        <end position="797"/>
    </location>
</feature>
<dbReference type="InParanoid" id="A9UZ33"/>
<dbReference type="GO" id="GO:0035556">
    <property type="term" value="P:intracellular signal transduction"/>
    <property type="evidence" value="ECO:0000318"/>
    <property type="project" value="GO_Central"/>
</dbReference>
<dbReference type="PROSITE" id="PS00108">
    <property type="entry name" value="PROTEIN_KINASE_ST"/>
    <property type="match status" value="1"/>
</dbReference>
<sequence>MAQQHSAGEQTPRPGSPVGVVEPEEHAEPATAISVQFHRQHSRQEHVQLQIGCAHTHSHVVAEMRLTLTRHARASAAHCIPGSTPTADADKRALADLEALVDELDGSPFDRLKQDAPHMLARLRCAARAPDVALTVRQLAMDMLYQLSTLCRALENLARLDVLTGQEPATPNMSPVRRAPAETPPAGTSAWHHSSPNPPRLNLDVSMASLSHSFASVVSLDDSRAACPPSPMQPSVSDDALDVADFELPQAQVGFRRPAPPSTGQLIRQNARDTSPVIPSSEALPTSTPYRGLLADTMLATPMNRRKRSSVSTASPCLKESQPPGYKDFEIIKPVSRGAFGSVFLVRKKDSQQIYAMKMMRKEVLRHKNMVDQVVTERDALALVMSPYVVRLFYSFRSENALYLVMEYLIGGDLGQMLEQFGSFDEEMARFYLGEITIALEYLHRHGIIHRDLKPDNILIDARGHLKLSDFGLSRICQDQPALSPNITSEERHRGSPREGASNARATPQLADPLSPLVQSSEAKSDFTRTPGQLLSLKTDFRLSVPRKWMPSASRRRLRRDYNNSAVLTQTAEDGGFTRTPLRARHNYSSASNHGNLPEADAHTCQQFPLATVSSSMASSAQAPGPREAKRRAVPMTMPVPMTTPHGHLAAPRTNLSHISEESMLHSETESISFELPPLPINSRPSSAGYSALQHSGISVSFASHTSHASQPSHGNHSHHRVHYTTEANLSQASIRSLLQPDASFAGCSLGSRPSTAGSSRLHDLTGLSEASPAKAQASPTLSSPRPSTPRHHSLKGTPDYLAPELLLGTGHGCPVDIWALGVIAYELLNGYPPFNDETKEAVFRRIVRHDMLDSEVEMSPAATDFINACLAPLPKDRPSAHALEHHALFKGLDFAQMQSQTPPFVPHPDGCLDTGYFEGRDRGQLSLVAELSFATDGTPMDLSTLSAAVSSSA</sequence>
<evidence type="ECO:0000256" key="2">
    <source>
        <dbReference type="ARBA" id="ARBA00012513"/>
    </source>
</evidence>
<name>A9UZ33_MONBE</name>
<evidence type="ECO:0000256" key="6">
    <source>
        <dbReference type="ARBA" id="ARBA00022777"/>
    </source>
</evidence>
<feature type="region of interest" description="Disordered" evidence="10">
    <location>
        <begin position="166"/>
        <end position="195"/>
    </location>
</feature>
<dbReference type="KEGG" id="mbr:MONBRDRAFT_8114"/>
<keyword evidence="13" id="KW-1185">Reference proteome</keyword>
<dbReference type="RefSeq" id="XP_001745592.1">
    <property type="nucleotide sequence ID" value="XM_001745540.1"/>
</dbReference>
<evidence type="ECO:0000259" key="11">
    <source>
        <dbReference type="PROSITE" id="PS50011"/>
    </source>
</evidence>
<dbReference type="FunFam" id="1.10.510.10:FF:000604">
    <property type="entry name" value="AGC protein kinase"/>
    <property type="match status" value="1"/>
</dbReference>
<accession>A9UZ33</accession>
<evidence type="ECO:0000256" key="8">
    <source>
        <dbReference type="ARBA" id="ARBA00047899"/>
    </source>
</evidence>
<protein>
    <recommendedName>
        <fullName evidence="2">non-specific serine/threonine protein kinase</fullName>
        <ecNumber evidence="2">2.7.11.1</ecNumber>
    </recommendedName>
</protein>
<dbReference type="InterPro" id="IPR050236">
    <property type="entry name" value="Ser_Thr_kinase_AGC"/>
</dbReference>
<proteinExistence type="inferred from homology"/>
<keyword evidence="5" id="KW-0547">Nucleotide-binding</keyword>
<evidence type="ECO:0000256" key="4">
    <source>
        <dbReference type="ARBA" id="ARBA00022679"/>
    </source>
</evidence>
<feature type="domain" description="Protein kinase" evidence="11">
    <location>
        <begin position="329"/>
        <end position="890"/>
    </location>
</feature>
<dbReference type="SUPFAM" id="SSF56112">
    <property type="entry name" value="Protein kinase-like (PK-like)"/>
    <property type="match status" value="1"/>
</dbReference>
<dbReference type="Gene3D" id="3.30.200.20">
    <property type="entry name" value="Phosphorylase Kinase, domain 1"/>
    <property type="match status" value="1"/>
</dbReference>
<feature type="region of interest" description="Disordered" evidence="10">
    <location>
        <begin position="482"/>
        <end position="531"/>
    </location>
</feature>
<dbReference type="STRING" id="81824.A9UZ33"/>
<keyword evidence="4" id="KW-0808">Transferase</keyword>